<dbReference type="Gene3D" id="2.40.70.10">
    <property type="entry name" value="Acid Proteases"/>
    <property type="match status" value="1"/>
</dbReference>
<protein>
    <submittedName>
        <fullName evidence="1">Aspartyl protease</fullName>
    </submittedName>
</protein>
<dbReference type="Proteomes" id="UP001576784">
    <property type="component" value="Unassembled WGS sequence"/>
</dbReference>
<dbReference type="SUPFAM" id="SSF50630">
    <property type="entry name" value="Acid proteases"/>
    <property type="match status" value="1"/>
</dbReference>
<sequence>MISGRFEEQGKLIFEIELVTANGEEIAVDTLLDTGFTTGFLAVHADDIEALGWVILASEIEMQTARGTEYFDIYEGRVIVDGREFIVPVHVGSELPEILLGRQWLSLMKLVIDERNGILTLEYVGE</sequence>
<evidence type="ECO:0000313" key="1">
    <source>
        <dbReference type="EMBL" id="MFB2894757.1"/>
    </source>
</evidence>
<keyword evidence="1" id="KW-0378">Hydrolase</keyword>
<name>A0ABV4XSU7_9CYAN</name>
<dbReference type="GO" id="GO:0008233">
    <property type="term" value="F:peptidase activity"/>
    <property type="evidence" value="ECO:0007669"/>
    <property type="project" value="UniProtKB-KW"/>
</dbReference>
<keyword evidence="1" id="KW-0645">Protease</keyword>
<dbReference type="EMBL" id="JBHFNR010000127">
    <property type="protein sequence ID" value="MFB2894757.1"/>
    <property type="molecule type" value="Genomic_DNA"/>
</dbReference>
<accession>A0ABV4XSU7</accession>
<evidence type="ECO:0000313" key="2">
    <source>
        <dbReference type="Proteomes" id="UP001576784"/>
    </source>
</evidence>
<reference evidence="1 2" key="1">
    <citation type="submission" date="2024-09" db="EMBL/GenBank/DDBJ databases">
        <title>Floridaenema gen nov. (Aerosakkonemataceae, Aerosakkonematales ord. nov., Cyanobacteria) from benthic tropical and subtropical fresh waters, with the description of four new species.</title>
        <authorList>
            <person name="Moretto J.A."/>
            <person name="Berthold D.E."/>
            <person name="Lefler F.W."/>
            <person name="Huang I.-S."/>
            <person name="Laughinghouse H. IV."/>
        </authorList>
    </citation>
    <scope>NUCLEOTIDE SEQUENCE [LARGE SCALE GENOMIC DNA]</scope>
    <source>
        <strain evidence="1 2">BLCC-F50</strain>
    </source>
</reference>
<keyword evidence="2" id="KW-1185">Reference proteome</keyword>
<comment type="caution">
    <text evidence="1">The sequence shown here is derived from an EMBL/GenBank/DDBJ whole genome shotgun (WGS) entry which is preliminary data.</text>
</comment>
<dbReference type="GO" id="GO:0006508">
    <property type="term" value="P:proteolysis"/>
    <property type="evidence" value="ECO:0007669"/>
    <property type="project" value="UniProtKB-KW"/>
</dbReference>
<gene>
    <name evidence="1" type="ORF">ACE1CI_17750</name>
</gene>
<dbReference type="InterPro" id="IPR021109">
    <property type="entry name" value="Peptidase_aspartic_dom_sf"/>
</dbReference>
<organism evidence="1 2">
    <name type="scientific">Floridaenema flaviceps BLCC-F50</name>
    <dbReference type="NCBI Taxonomy" id="3153642"/>
    <lineage>
        <taxon>Bacteria</taxon>
        <taxon>Bacillati</taxon>
        <taxon>Cyanobacteriota</taxon>
        <taxon>Cyanophyceae</taxon>
        <taxon>Oscillatoriophycideae</taxon>
        <taxon>Aerosakkonematales</taxon>
        <taxon>Aerosakkonemataceae</taxon>
        <taxon>Floridanema</taxon>
        <taxon>Floridanema flaviceps</taxon>
    </lineage>
</organism>
<proteinExistence type="predicted"/>
<dbReference type="RefSeq" id="WP_413264401.1">
    <property type="nucleotide sequence ID" value="NZ_JBHFNR010000127.1"/>
</dbReference>